<accession>A0A8H4P399</accession>
<gene>
    <name evidence="1" type="ORF">F53441_3083</name>
</gene>
<name>A0A8H4P399_9HYPO</name>
<dbReference type="AlphaFoldDB" id="A0A8H4P399"/>
<dbReference type="OrthoDB" id="5366606at2759"/>
<proteinExistence type="predicted"/>
<keyword evidence="2" id="KW-1185">Reference proteome</keyword>
<reference evidence="1" key="1">
    <citation type="submission" date="2020-01" db="EMBL/GenBank/DDBJ databases">
        <title>Identification and distribution of gene clusters putatively required for synthesis of sphingolipid metabolism inhibitors in phylogenetically diverse species of the filamentous fungus Fusarium.</title>
        <authorList>
            <person name="Kim H.-S."/>
            <person name="Busman M."/>
            <person name="Brown D.W."/>
            <person name="Divon H."/>
            <person name="Uhlig S."/>
            <person name="Proctor R.H."/>
        </authorList>
    </citation>
    <scope>NUCLEOTIDE SEQUENCE</scope>
    <source>
        <strain evidence="1">NRRL 53441</strain>
    </source>
</reference>
<organism evidence="1 2">
    <name type="scientific">Fusarium austroafricanum</name>
    <dbReference type="NCBI Taxonomy" id="2364996"/>
    <lineage>
        <taxon>Eukaryota</taxon>
        <taxon>Fungi</taxon>
        <taxon>Dikarya</taxon>
        <taxon>Ascomycota</taxon>
        <taxon>Pezizomycotina</taxon>
        <taxon>Sordariomycetes</taxon>
        <taxon>Hypocreomycetidae</taxon>
        <taxon>Hypocreales</taxon>
        <taxon>Nectriaceae</taxon>
        <taxon>Fusarium</taxon>
        <taxon>Fusarium concolor species complex</taxon>
    </lineage>
</organism>
<dbReference type="EMBL" id="JAADJG010000125">
    <property type="protein sequence ID" value="KAF4454456.1"/>
    <property type="molecule type" value="Genomic_DNA"/>
</dbReference>
<protein>
    <submittedName>
        <fullName evidence="1">Uncharacterized protein</fullName>
    </submittedName>
</protein>
<evidence type="ECO:0000313" key="2">
    <source>
        <dbReference type="Proteomes" id="UP000605986"/>
    </source>
</evidence>
<evidence type="ECO:0000313" key="1">
    <source>
        <dbReference type="EMBL" id="KAF4454456.1"/>
    </source>
</evidence>
<comment type="caution">
    <text evidence="1">The sequence shown here is derived from an EMBL/GenBank/DDBJ whole genome shotgun (WGS) entry which is preliminary data.</text>
</comment>
<sequence>MAPSQFFFCLRRGITGGFAPPTPSLIITVSADDGVEMQISKSKPSDGAPEESKTVARADHEALVDELYDILRDLPTEDPPGSEDIYKLDTSISWGSDALEWQNGAPQGCDGGESEILPTEEDIQKFKRAIDIVQEIANA</sequence>
<dbReference type="Proteomes" id="UP000605986">
    <property type="component" value="Unassembled WGS sequence"/>
</dbReference>